<dbReference type="Proteomes" id="UP000008281">
    <property type="component" value="Unassembled WGS sequence"/>
</dbReference>
<name>E3N7T3_CAERE</name>
<sequence>MTKVLAGRNEPKPTKVQRKEPNGLKLRVKNSSSKSLKIWKNEATIQIGAEKLMKYAKELVKSHPDLSIEQALAIEKQRQNDKKRRAEEIVVDPYKSCRIEEDFEIYMKEADSYKDDKVKENRKIVEYEIKEIVEDVEGMIIEDKENFKK</sequence>
<evidence type="ECO:0000313" key="2">
    <source>
        <dbReference type="EMBL" id="EFO89150.1"/>
    </source>
</evidence>
<evidence type="ECO:0000256" key="1">
    <source>
        <dbReference type="SAM" id="MobiDB-lite"/>
    </source>
</evidence>
<reference evidence="2" key="1">
    <citation type="submission" date="2007-07" db="EMBL/GenBank/DDBJ databases">
        <title>PCAP assembly of the Caenorhabditis remanei genome.</title>
        <authorList>
            <consortium name="The Caenorhabditis remanei Sequencing Consortium"/>
            <person name="Wilson R.K."/>
        </authorList>
    </citation>
    <scope>NUCLEOTIDE SEQUENCE [LARGE SCALE GENOMIC DNA]</scope>
    <source>
        <strain evidence="2">PB4641</strain>
    </source>
</reference>
<dbReference type="EMBL" id="DS268551">
    <property type="protein sequence ID" value="EFO89150.1"/>
    <property type="molecule type" value="Genomic_DNA"/>
</dbReference>
<feature type="compositionally biased region" description="Basic and acidic residues" evidence="1">
    <location>
        <begin position="9"/>
        <end position="22"/>
    </location>
</feature>
<dbReference type="HOGENOM" id="CLU_1769815_0_0_1"/>
<keyword evidence="3" id="KW-1185">Reference proteome</keyword>
<gene>
    <name evidence="2" type="ORF">CRE_17498</name>
</gene>
<feature type="region of interest" description="Disordered" evidence="1">
    <location>
        <begin position="1"/>
        <end position="24"/>
    </location>
</feature>
<protein>
    <submittedName>
        <fullName evidence="2">Uncharacterized protein</fullName>
    </submittedName>
</protein>
<evidence type="ECO:0000313" key="3">
    <source>
        <dbReference type="Proteomes" id="UP000008281"/>
    </source>
</evidence>
<proteinExistence type="predicted"/>
<dbReference type="AlphaFoldDB" id="E3N7T3"/>
<organism evidence="3">
    <name type="scientific">Caenorhabditis remanei</name>
    <name type="common">Caenorhabditis vulgaris</name>
    <dbReference type="NCBI Taxonomy" id="31234"/>
    <lineage>
        <taxon>Eukaryota</taxon>
        <taxon>Metazoa</taxon>
        <taxon>Ecdysozoa</taxon>
        <taxon>Nematoda</taxon>
        <taxon>Chromadorea</taxon>
        <taxon>Rhabditida</taxon>
        <taxon>Rhabditina</taxon>
        <taxon>Rhabditomorpha</taxon>
        <taxon>Rhabditoidea</taxon>
        <taxon>Rhabditidae</taxon>
        <taxon>Peloderinae</taxon>
        <taxon>Caenorhabditis</taxon>
    </lineage>
</organism>
<accession>E3N7T3</accession>